<keyword evidence="5" id="KW-0028">Amino-acid biosynthesis</keyword>
<dbReference type="GO" id="GO:0030170">
    <property type="term" value="F:pyridoxal phosphate binding"/>
    <property type="evidence" value="ECO:0007669"/>
    <property type="project" value="UniProtKB-UniRule"/>
</dbReference>
<dbReference type="EC" id="4.1.1.20" evidence="5 6"/>
<dbReference type="UniPathway" id="UPA00034">
    <property type="reaction ID" value="UER00027"/>
</dbReference>
<evidence type="ECO:0000313" key="12">
    <source>
        <dbReference type="Proteomes" id="UP000178179"/>
    </source>
</evidence>
<keyword evidence="5 8" id="KW-0457">Lysine biosynthesis</keyword>
<feature type="binding site" evidence="5">
    <location>
        <position position="226"/>
    </location>
    <ligand>
        <name>pyridoxal 5'-phosphate</name>
        <dbReference type="ChEBI" id="CHEBI:597326"/>
    </ligand>
</feature>
<dbReference type="InterPro" id="IPR002986">
    <property type="entry name" value="DAP_deCOOHase_LysA"/>
</dbReference>
<dbReference type="Pfam" id="PF02784">
    <property type="entry name" value="Orn_Arg_deC_N"/>
    <property type="match status" value="1"/>
</dbReference>
<feature type="binding site" evidence="5">
    <location>
        <position position="365"/>
    </location>
    <ligand>
        <name>pyridoxal 5'-phosphate</name>
        <dbReference type="ChEBI" id="CHEBI:597326"/>
    </ligand>
</feature>
<keyword evidence="4 5" id="KW-0456">Lyase</keyword>
<feature type="binding site" evidence="5">
    <location>
        <begin position="267"/>
        <end position="270"/>
    </location>
    <ligand>
        <name>pyridoxal 5'-phosphate</name>
        <dbReference type="ChEBI" id="CHEBI:597326"/>
    </ligand>
</feature>
<evidence type="ECO:0000259" key="9">
    <source>
        <dbReference type="Pfam" id="PF00278"/>
    </source>
</evidence>
<sequence length="405" mass="45205">MENKENRLFWGGFDVDFLARKYGTPLYVYDAKTIRERYRNIVDNIKYPYLKVHYAVKANSNPAILRLLKKEGANAETVSQGSVSLALKAGFKPNQIIYTCNGVEEKELKFLAENHIRVNIDSLSQLEKWGQIAPNTKVGLRLNLDLHAGSHAHLRTGGKKSKFGIHFSKIKEAKKIAARYKLQIVGLHQHIGTDTLTPKPYIQAMKALTKVAHQFGNLEYLDFGSGLSIPYKPGQEPLDIKEFGKEFDKTIDAFVHDYGKEVEAIIEPGRYLVAESGTLIAKVTDIKENGNVTFIAVNTGMGHLVRPAMYGAYHKIINASRIKGKKMKATIVGNICESGDTFGTERDIVAPKEGDLIAILDAGAYGFTMSSFYNARVRPAEILIDAGKARVIRKRQEIKDALPYF</sequence>
<feature type="active site" description="Proton donor" evidence="7">
    <location>
        <position position="336"/>
    </location>
</feature>
<comment type="cofactor">
    <cofactor evidence="1 5 7 8">
        <name>pyridoxal 5'-phosphate</name>
        <dbReference type="ChEBI" id="CHEBI:597326"/>
    </cofactor>
</comment>
<keyword evidence="3 5" id="KW-0663">Pyridoxal phosphate</keyword>
<dbReference type="GO" id="GO:0009089">
    <property type="term" value="P:lysine biosynthetic process via diaminopimelate"/>
    <property type="evidence" value="ECO:0007669"/>
    <property type="project" value="UniProtKB-UniRule"/>
</dbReference>
<dbReference type="InterPro" id="IPR022644">
    <property type="entry name" value="De-COase2_N"/>
</dbReference>
<comment type="pathway">
    <text evidence="5 8">Amino-acid biosynthesis; L-lysine biosynthesis via DAP pathway; L-lysine from DL-2,6-diaminopimelate: step 1/1.</text>
</comment>
<dbReference type="PRINTS" id="PR01179">
    <property type="entry name" value="ODADCRBXLASE"/>
</dbReference>
<dbReference type="Pfam" id="PF00278">
    <property type="entry name" value="Orn_DAP_Arg_deC"/>
    <property type="match status" value="1"/>
</dbReference>
<feature type="domain" description="Orn/DAP/Arg decarboxylase 2 N-terminal" evidence="10">
    <location>
        <begin position="33"/>
        <end position="274"/>
    </location>
</feature>
<evidence type="ECO:0000256" key="5">
    <source>
        <dbReference type="HAMAP-Rule" id="MF_02120"/>
    </source>
</evidence>
<feature type="binding site" evidence="5">
    <location>
        <position position="310"/>
    </location>
    <ligand>
        <name>substrate</name>
    </ligand>
</feature>
<dbReference type="FunFam" id="3.20.20.10:FF:000003">
    <property type="entry name" value="Diaminopimelate decarboxylase"/>
    <property type="match status" value="1"/>
</dbReference>
<feature type="modified residue" description="N6-(pyridoxal phosphate)lysine" evidence="5 7">
    <location>
        <position position="57"/>
    </location>
</feature>
<feature type="domain" description="Orn/DAP/Arg decarboxylase 2 C-terminal" evidence="9">
    <location>
        <begin position="27"/>
        <end position="363"/>
    </location>
</feature>
<dbReference type="PRINTS" id="PR01181">
    <property type="entry name" value="DAPDCRBXLASE"/>
</dbReference>
<comment type="caution">
    <text evidence="11">The sequence shown here is derived from an EMBL/GenBank/DDBJ whole genome shotgun (WGS) entry which is preliminary data.</text>
</comment>
<feature type="binding site" evidence="5">
    <location>
        <position position="365"/>
    </location>
    <ligand>
        <name>substrate</name>
    </ligand>
</feature>
<comment type="similarity">
    <text evidence="5">Belongs to the Orn/Lys/Arg decarboxylase class-II family. LysA subfamily.</text>
</comment>
<comment type="subunit">
    <text evidence="5">Homodimer.</text>
</comment>
<keyword evidence="2 5" id="KW-0210">Decarboxylase</keyword>
<dbReference type="PANTHER" id="PTHR43727">
    <property type="entry name" value="DIAMINOPIMELATE DECARBOXYLASE"/>
    <property type="match status" value="1"/>
</dbReference>
<dbReference type="PANTHER" id="PTHR43727:SF2">
    <property type="entry name" value="GROUP IV DECARBOXYLASE"/>
    <property type="match status" value="1"/>
</dbReference>
<evidence type="ECO:0000259" key="10">
    <source>
        <dbReference type="Pfam" id="PF02784"/>
    </source>
</evidence>
<dbReference type="InterPro" id="IPR009006">
    <property type="entry name" value="Ala_racemase/Decarboxylase_C"/>
</dbReference>
<dbReference type="HAMAP" id="MF_02120">
    <property type="entry name" value="LysA"/>
    <property type="match status" value="1"/>
</dbReference>
<name>A0A1G1YZB8_9BACT</name>
<protein>
    <recommendedName>
        <fullName evidence="5 6">Diaminopimelate decarboxylase</fullName>
        <shortName evidence="5">DAP decarboxylase</shortName>
        <shortName evidence="5">DAPDC</shortName>
        <ecNumber evidence="5 6">4.1.1.20</ecNumber>
    </recommendedName>
</protein>
<proteinExistence type="inferred from homology"/>
<feature type="binding site" evidence="5">
    <location>
        <position position="306"/>
    </location>
    <ligand>
        <name>substrate</name>
    </ligand>
</feature>
<dbReference type="Gene3D" id="3.20.20.10">
    <property type="entry name" value="Alanine racemase"/>
    <property type="match status" value="1"/>
</dbReference>
<dbReference type="InterPro" id="IPR022643">
    <property type="entry name" value="De-COase2_C"/>
</dbReference>
<evidence type="ECO:0000256" key="3">
    <source>
        <dbReference type="ARBA" id="ARBA00022898"/>
    </source>
</evidence>
<dbReference type="InterPro" id="IPR029066">
    <property type="entry name" value="PLP-binding_barrel"/>
</dbReference>
<dbReference type="SUPFAM" id="SSF51419">
    <property type="entry name" value="PLP-binding barrel"/>
    <property type="match status" value="1"/>
</dbReference>
<comment type="catalytic activity">
    <reaction evidence="5 8">
        <text>meso-2,6-diaminopimelate + H(+) = L-lysine + CO2</text>
        <dbReference type="Rhea" id="RHEA:15101"/>
        <dbReference type="ChEBI" id="CHEBI:15378"/>
        <dbReference type="ChEBI" id="CHEBI:16526"/>
        <dbReference type="ChEBI" id="CHEBI:32551"/>
        <dbReference type="ChEBI" id="CHEBI:57791"/>
        <dbReference type="EC" id="4.1.1.20"/>
    </reaction>
</comment>
<dbReference type="EMBL" id="MHIS01000002">
    <property type="protein sequence ID" value="OGY56980.1"/>
    <property type="molecule type" value="Genomic_DNA"/>
</dbReference>
<comment type="function">
    <text evidence="5">Specifically catalyzes the decarboxylation of meso-diaminopimelate (meso-DAP) to L-lysine.</text>
</comment>
<dbReference type="PROSITE" id="PS00878">
    <property type="entry name" value="ODR_DC_2_1"/>
    <property type="match status" value="1"/>
</dbReference>
<dbReference type="Proteomes" id="UP000178179">
    <property type="component" value="Unassembled WGS sequence"/>
</dbReference>
<dbReference type="AlphaFoldDB" id="A0A1G1YZB8"/>
<evidence type="ECO:0000256" key="6">
    <source>
        <dbReference type="NCBIfam" id="TIGR01048"/>
    </source>
</evidence>
<dbReference type="NCBIfam" id="TIGR01048">
    <property type="entry name" value="lysA"/>
    <property type="match status" value="1"/>
</dbReference>
<accession>A0A1G1YZB8</accession>
<dbReference type="InterPro" id="IPR000183">
    <property type="entry name" value="Orn/DAP/Arg_de-COase"/>
</dbReference>
<feature type="binding site" evidence="5">
    <location>
        <position position="270"/>
    </location>
    <ligand>
        <name>substrate</name>
    </ligand>
</feature>
<evidence type="ECO:0000256" key="1">
    <source>
        <dbReference type="ARBA" id="ARBA00001933"/>
    </source>
</evidence>
<evidence type="ECO:0000256" key="4">
    <source>
        <dbReference type="ARBA" id="ARBA00023239"/>
    </source>
</evidence>
<evidence type="ECO:0000313" key="11">
    <source>
        <dbReference type="EMBL" id="OGY56980.1"/>
    </source>
</evidence>
<dbReference type="InterPro" id="IPR022653">
    <property type="entry name" value="De-COase2_pyr-phos_BS"/>
</dbReference>
<organism evidence="11 12">
    <name type="scientific">Candidatus Colwellbacteria bacterium GWA2_46_10</name>
    <dbReference type="NCBI Taxonomy" id="1797684"/>
    <lineage>
        <taxon>Bacteria</taxon>
        <taxon>Candidatus Colwelliibacteriota</taxon>
    </lineage>
</organism>
<evidence type="ECO:0000256" key="8">
    <source>
        <dbReference type="RuleBase" id="RU003738"/>
    </source>
</evidence>
<evidence type="ECO:0000256" key="7">
    <source>
        <dbReference type="PIRSR" id="PIRSR600183-50"/>
    </source>
</evidence>
<dbReference type="CDD" id="cd06828">
    <property type="entry name" value="PLPDE_III_DapDC"/>
    <property type="match status" value="1"/>
</dbReference>
<dbReference type="SUPFAM" id="SSF50621">
    <property type="entry name" value="Alanine racemase C-terminal domain-like"/>
    <property type="match status" value="1"/>
</dbReference>
<dbReference type="Gene3D" id="2.40.37.10">
    <property type="entry name" value="Lyase, Ornithine Decarboxylase, Chain A, domain 1"/>
    <property type="match status" value="1"/>
</dbReference>
<reference evidence="11 12" key="1">
    <citation type="journal article" date="2016" name="Nat. Commun.">
        <title>Thousands of microbial genomes shed light on interconnected biogeochemical processes in an aquifer system.</title>
        <authorList>
            <person name="Anantharaman K."/>
            <person name="Brown C.T."/>
            <person name="Hug L.A."/>
            <person name="Sharon I."/>
            <person name="Castelle C.J."/>
            <person name="Probst A.J."/>
            <person name="Thomas B.C."/>
            <person name="Singh A."/>
            <person name="Wilkins M.J."/>
            <person name="Karaoz U."/>
            <person name="Brodie E.L."/>
            <person name="Williams K.H."/>
            <person name="Hubbard S.S."/>
            <person name="Banfield J.F."/>
        </authorList>
    </citation>
    <scope>NUCLEOTIDE SEQUENCE [LARGE SCALE GENOMIC DNA]</scope>
</reference>
<dbReference type="GO" id="GO:0008836">
    <property type="term" value="F:diaminopimelate decarboxylase activity"/>
    <property type="evidence" value="ECO:0007669"/>
    <property type="project" value="UniProtKB-UniRule"/>
</dbReference>
<gene>
    <name evidence="5" type="primary">lysA</name>
    <name evidence="11" type="ORF">A2119_01180</name>
</gene>
<feature type="binding site" evidence="5">
    <location>
        <position position="337"/>
    </location>
    <ligand>
        <name>substrate</name>
    </ligand>
</feature>
<evidence type="ECO:0000256" key="2">
    <source>
        <dbReference type="ARBA" id="ARBA00022793"/>
    </source>
</evidence>